<gene>
    <name evidence="1" type="ordered locus">MSMEG_6517</name>
</gene>
<keyword evidence="2" id="KW-1185">Reference proteome</keyword>
<reference evidence="1 2" key="1">
    <citation type="submission" date="2006-10" db="EMBL/GenBank/DDBJ databases">
        <authorList>
            <person name="Fleischmann R.D."/>
            <person name="Dodson R.J."/>
            <person name="Haft D.H."/>
            <person name="Merkel J.S."/>
            <person name="Nelson W.C."/>
            <person name="Fraser C.M."/>
        </authorList>
    </citation>
    <scope>NUCLEOTIDE SEQUENCE [LARGE SCALE GENOMIC DNA]</scope>
    <source>
        <strain evidence="2">ATCC 700084 / mc(2)155</strain>
    </source>
</reference>
<dbReference type="KEGG" id="msm:MSMEG_6517"/>
<dbReference type="EMBL" id="CP000480">
    <property type="protein sequence ID" value="ABK74437.1"/>
    <property type="molecule type" value="Genomic_DNA"/>
</dbReference>
<organism evidence="1 2">
    <name type="scientific">Mycolicibacterium smegmatis (strain ATCC 700084 / mc(2)155)</name>
    <name type="common">Mycobacterium smegmatis</name>
    <dbReference type="NCBI Taxonomy" id="246196"/>
    <lineage>
        <taxon>Bacteria</taxon>
        <taxon>Bacillati</taxon>
        <taxon>Actinomycetota</taxon>
        <taxon>Actinomycetes</taxon>
        <taxon>Mycobacteriales</taxon>
        <taxon>Mycobacteriaceae</taxon>
        <taxon>Mycolicibacterium</taxon>
    </lineage>
</organism>
<dbReference type="Proteomes" id="UP000000757">
    <property type="component" value="Chromosome"/>
</dbReference>
<name>A0R6E1_MYCS2</name>
<evidence type="ECO:0000313" key="1">
    <source>
        <dbReference type="EMBL" id="ABK74437.1"/>
    </source>
</evidence>
<evidence type="ECO:0000313" key="2">
    <source>
        <dbReference type="Proteomes" id="UP000000757"/>
    </source>
</evidence>
<dbReference type="STRING" id="246196.MSMEG_6517"/>
<dbReference type="KEGG" id="msb:LJ00_32210"/>
<accession>A0R6E1</accession>
<sequence>MAALRVLLHRCSTYPLPGRQTPGDRNVLAATRFTATTRFAQKSAVE</sequence>
<dbReference type="PATRIC" id="fig|246196.19.peg.6340"/>
<proteinExistence type="predicted"/>
<dbReference type="AlphaFoldDB" id="A0R6E1"/>
<protein>
    <submittedName>
        <fullName evidence="1">Uncharacterized protein</fullName>
    </submittedName>
</protein>